<dbReference type="SUPFAM" id="SSF51569">
    <property type="entry name" value="Aldolase"/>
    <property type="match status" value="1"/>
</dbReference>
<comment type="subunit">
    <text evidence="12">Homooctamer; active form. Homohexamer; low activity form.</text>
</comment>
<dbReference type="KEGG" id="bbel:109484706"/>
<dbReference type="NCBIfam" id="NF006762">
    <property type="entry name" value="PRK09283.1"/>
    <property type="match status" value="1"/>
</dbReference>
<dbReference type="PRINTS" id="PR00144">
    <property type="entry name" value="DALDHYDRTASE"/>
</dbReference>
<dbReference type="GO" id="GO:0005829">
    <property type="term" value="C:cytosol"/>
    <property type="evidence" value="ECO:0007669"/>
    <property type="project" value="TreeGrafter"/>
</dbReference>
<dbReference type="PANTHER" id="PTHR11458:SF0">
    <property type="entry name" value="DELTA-AMINOLEVULINIC ACID DEHYDRATASE"/>
    <property type="match status" value="1"/>
</dbReference>
<reference evidence="20" key="1">
    <citation type="submission" date="2025-08" db="UniProtKB">
        <authorList>
            <consortium name="RefSeq"/>
        </authorList>
    </citation>
    <scope>IDENTIFICATION</scope>
    <source>
        <tissue evidence="20">Gonad</tissue>
    </source>
</reference>
<dbReference type="EC" id="4.2.1.24" evidence="4 17"/>
<evidence type="ECO:0000256" key="16">
    <source>
        <dbReference type="PIRSR" id="PIRSR001415-4"/>
    </source>
</evidence>
<feature type="binding site" evidence="16">
    <location>
        <position position="131"/>
    </location>
    <ligand>
        <name>Zn(2+)</name>
        <dbReference type="ChEBI" id="CHEBI:29105"/>
        <label>1</label>
        <note>catalytic</note>
    </ligand>
</feature>
<dbReference type="OrthoDB" id="1530at2759"/>
<sequence>MADHMLHSGYHHPVLREWQQNDCKFNASNLMYPIFITDDADTVEPIASLPLQSRFGVNKIVEHLSPLVKKGLKCVLIFGVPSKLPKDDRGSSADVPETPAILAVQKLREAFPSLLVACDVCLCPYTSHGHCGILRENGTINNDASTQRLAEVALAYAQAGCQIIAPSDMMDGRIAAIKESLRSHGLGNSVSVLSYSAKFASSFYGPFRDAAKSAPAFGDRKCYQLPPGSRGLAIRAVERDVREGADMLMVKPGMAYLDIVRDTKNKFPNHPLAIYQVSGEYAMLYHGAQAGAFDLKTIVMEVLTGMRRAGADIIITYYTPLLLDWLQEQ</sequence>
<evidence type="ECO:0000256" key="17">
    <source>
        <dbReference type="RuleBase" id="RU000515"/>
    </source>
</evidence>
<feature type="active site" description="Schiff-base intermediate with substrate" evidence="14">
    <location>
        <position position="198"/>
    </location>
</feature>
<dbReference type="InterPro" id="IPR030656">
    <property type="entry name" value="ALAD_AS"/>
</dbReference>
<feature type="binding site" evidence="15">
    <location>
        <position position="317"/>
    </location>
    <ligand>
        <name>5-aminolevulinate</name>
        <dbReference type="ChEBI" id="CHEBI:356416"/>
        <label>2</label>
    </ligand>
</feature>
<feature type="binding site" evidence="16">
    <location>
        <position position="130"/>
    </location>
    <ligand>
        <name>Zn(2+)</name>
        <dbReference type="ChEBI" id="CHEBI:29105"/>
        <label>2</label>
    </ligand>
</feature>
<evidence type="ECO:0000256" key="13">
    <source>
        <dbReference type="ARBA" id="ARBA00047651"/>
    </source>
</evidence>
<feature type="binding site" evidence="15">
    <location>
        <position position="208"/>
    </location>
    <ligand>
        <name>5-aminolevulinate</name>
        <dbReference type="ChEBI" id="CHEBI:356416"/>
        <label>1</label>
    </ligand>
</feature>
<evidence type="ECO:0000256" key="1">
    <source>
        <dbReference type="ARBA" id="ARBA00001947"/>
    </source>
</evidence>
<evidence type="ECO:0000256" key="8">
    <source>
        <dbReference type="ARBA" id="ARBA00023133"/>
    </source>
</evidence>
<comment type="pathway">
    <text evidence="2">Porphyrin-containing compound metabolism; protoporphyrin-IX biosynthesis; coproporphyrinogen-III from 5-aminolevulinate: step 1/4.</text>
</comment>
<evidence type="ECO:0000256" key="9">
    <source>
        <dbReference type="ARBA" id="ARBA00023239"/>
    </source>
</evidence>
<dbReference type="PIRSF" id="PIRSF001415">
    <property type="entry name" value="Porphbilin_synth"/>
    <property type="match status" value="1"/>
</dbReference>
<protein>
    <recommendedName>
        <fullName evidence="5 17">Delta-aminolevulinic acid dehydratase</fullName>
        <ecNumber evidence="4 17">4.2.1.24</ecNumber>
    </recommendedName>
</protein>
<dbReference type="RefSeq" id="XP_019643621.1">
    <property type="nucleotide sequence ID" value="XM_019788062.1"/>
</dbReference>
<dbReference type="GeneID" id="109484706"/>
<evidence type="ECO:0000256" key="5">
    <source>
        <dbReference type="ARBA" id="ARBA00020771"/>
    </source>
</evidence>
<evidence type="ECO:0000256" key="14">
    <source>
        <dbReference type="PIRSR" id="PIRSR001415-1"/>
    </source>
</evidence>
<evidence type="ECO:0000256" key="15">
    <source>
        <dbReference type="PIRSR" id="PIRSR001415-2"/>
    </source>
</evidence>
<feature type="binding site" evidence="15">
    <location>
        <position position="278"/>
    </location>
    <ligand>
        <name>5-aminolevulinate</name>
        <dbReference type="ChEBI" id="CHEBI:356416"/>
        <label>2</label>
    </ligand>
</feature>
<dbReference type="InterPro" id="IPR013785">
    <property type="entry name" value="Aldolase_TIM"/>
</dbReference>
<evidence type="ECO:0000256" key="12">
    <source>
        <dbReference type="ARBA" id="ARBA00025861"/>
    </source>
</evidence>
<dbReference type="PANTHER" id="PTHR11458">
    <property type="entry name" value="DELTA-AMINOLEVULINIC ACID DEHYDRATASE"/>
    <property type="match status" value="1"/>
</dbReference>
<feature type="binding site" evidence="16">
    <location>
        <position position="121"/>
    </location>
    <ligand>
        <name>Zn(2+)</name>
        <dbReference type="ChEBI" id="CHEBI:29105"/>
        <label>1</label>
        <note>catalytic</note>
    </ligand>
</feature>
<dbReference type="AlphaFoldDB" id="A0A6P5ANL6"/>
<feature type="binding site" evidence="15">
    <location>
        <position position="220"/>
    </location>
    <ligand>
        <name>5-aminolevulinate</name>
        <dbReference type="ChEBI" id="CHEBI:356416"/>
        <label>1</label>
    </ligand>
</feature>
<comment type="catalytic activity">
    <reaction evidence="13 17">
        <text>2 5-aminolevulinate = porphobilinogen + 2 H2O + H(+)</text>
        <dbReference type="Rhea" id="RHEA:24064"/>
        <dbReference type="ChEBI" id="CHEBI:15377"/>
        <dbReference type="ChEBI" id="CHEBI:15378"/>
        <dbReference type="ChEBI" id="CHEBI:58126"/>
        <dbReference type="ChEBI" id="CHEBI:356416"/>
        <dbReference type="EC" id="4.2.1.24"/>
    </reaction>
</comment>
<keyword evidence="8" id="KW-0350">Heme biosynthesis</keyword>
<evidence type="ECO:0000256" key="2">
    <source>
        <dbReference type="ARBA" id="ARBA00004694"/>
    </source>
</evidence>
<evidence type="ECO:0000256" key="11">
    <source>
        <dbReference type="ARBA" id="ARBA00025628"/>
    </source>
</evidence>
<dbReference type="PROSITE" id="PS00169">
    <property type="entry name" value="D_ALA_DEHYDRATASE"/>
    <property type="match status" value="1"/>
</dbReference>
<dbReference type="CDD" id="cd04824">
    <property type="entry name" value="eu_ALAD_PBGS_cysteine_rich"/>
    <property type="match status" value="1"/>
</dbReference>
<evidence type="ECO:0000313" key="20">
    <source>
        <dbReference type="RefSeq" id="XP_019643621.1"/>
    </source>
</evidence>
<evidence type="ECO:0000313" key="19">
    <source>
        <dbReference type="Proteomes" id="UP000515135"/>
    </source>
</evidence>
<comment type="cofactor">
    <cofactor evidence="1">
        <name>Zn(2+)</name>
        <dbReference type="ChEBI" id="CHEBI:29105"/>
    </cofactor>
</comment>
<dbReference type="SMART" id="SM01004">
    <property type="entry name" value="ALAD"/>
    <property type="match status" value="1"/>
</dbReference>
<keyword evidence="19" id="KW-1185">Reference proteome</keyword>
<keyword evidence="9 17" id="KW-0456">Lyase</keyword>
<dbReference type="Proteomes" id="UP000515135">
    <property type="component" value="Unplaced"/>
</dbReference>
<evidence type="ECO:0000256" key="10">
    <source>
        <dbReference type="ARBA" id="ARBA00023244"/>
    </source>
</evidence>
<accession>A0A6P5ANL6</accession>
<dbReference type="GO" id="GO:0008270">
    <property type="term" value="F:zinc ion binding"/>
    <property type="evidence" value="ECO:0007669"/>
    <property type="project" value="TreeGrafter"/>
</dbReference>
<feature type="binding site" evidence="16">
    <location>
        <position position="222"/>
    </location>
    <ligand>
        <name>Zn(2+)</name>
        <dbReference type="ChEBI" id="CHEBI:29105"/>
        <label>2</label>
    </ligand>
</feature>
<dbReference type="GO" id="GO:0004655">
    <property type="term" value="F:porphobilinogen synthase activity"/>
    <property type="evidence" value="ECO:0007669"/>
    <property type="project" value="UniProtKB-EC"/>
</dbReference>
<dbReference type="Gene3D" id="3.20.20.70">
    <property type="entry name" value="Aldolase class I"/>
    <property type="match status" value="1"/>
</dbReference>
<evidence type="ECO:0000256" key="6">
    <source>
        <dbReference type="ARBA" id="ARBA00022723"/>
    </source>
</evidence>
<proteinExistence type="inferred from homology"/>
<evidence type="ECO:0000256" key="4">
    <source>
        <dbReference type="ARBA" id="ARBA00012053"/>
    </source>
</evidence>
<dbReference type="Pfam" id="PF00490">
    <property type="entry name" value="ALAD"/>
    <property type="match status" value="1"/>
</dbReference>
<comment type="function">
    <text evidence="11">Catalyzes an early step in the biosynthesis of tetrapyrroles. Binds two molecules of 5-aminolevulinate per subunit, each at a distinct site, and catalyzes their condensation to form porphobilinogen.</text>
</comment>
<keyword evidence="7" id="KW-0862">Zinc</keyword>
<keyword evidence="10 17" id="KW-0627">Porphyrin biosynthesis</keyword>
<feature type="active site" description="Schiff-base intermediate with substrate" evidence="14">
    <location>
        <position position="251"/>
    </location>
</feature>
<evidence type="ECO:0000256" key="7">
    <source>
        <dbReference type="ARBA" id="ARBA00022833"/>
    </source>
</evidence>
<keyword evidence="6" id="KW-0479">Metal-binding</keyword>
<dbReference type="GO" id="GO:0006782">
    <property type="term" value="P:protoporphyrinogen IX biosynthetic process"/>
    <property type="evidence" value="ECO:0007669"/>
    <property type="project" value="UniProtKB-UniPathway"/>
</dbReference>
<dbReference type="FunFam" id="3.20.20.70:FF:000048">
    <property type="entry name" value="Delta-aminolevulinic acid dehydratase"/>
    <property type="match status" value="1"/>
</dbReference>
<name>A0A6P5ANL6_BRABE</name>
<feature type="binding site" evidence="16">
    <location>
        <position position="123"/>
    </location>
    <ligand>
        <name>Zn(2+)</name>
        <dbReference type="ChEBI" id="CHEBI:29105"/>
        <label>1</label>
        <note>catalytic</note>
    </ligand>
</feature>
<evidence type="ECO:0000256" key="18">
    <source>
        <dbReference type="RuleBase" id="RU004161"/>
    </source>
</evidence>
<dbReference type="InterPro" id="IPR001731">
    <property type="entry name" value="ALAD"/>
</dbReference>
<organism evidence="19 20">
    <name type="scientific">Branchiostoma belcheri</name>
    <name type="common">Amphioxus</name>
    <dbReference type="NCBI Taxonomy" id="7741"/>
    <lineage>
        <taxon>Eukaryota</taxon>
        <taxon>Metazoa</taxon>
        <taxon>Chordata</taxon>
        <taxon>Cephalochordata</taxon>
        <taxon>Leptocardii</taxon>
        <taxon>Amphioxiformes</taxon>
        <taxon>Branchiostomatidae</taxon>
        <taxon>Branchiostoma</taxon>
    </lineage>
</organism>
<dbReference type="UniPathway" id="UPA00251">
    <property type="reaction ID" value="UER00318"/>
</dbReference>
<gene>
    <name evidence="20" type="primary">LOC109484706</name>
</gene>
<comment type="similarity">
    <text evidence="3 18">Belongs to the ALAD family.</text>
</comment>
<evidence type="ECO:0000256" key="3">
    <source>
        <dbReference type="ARBA" id="ARBA00008055"/>
    </source>
</evidence>